<dbReference type="SUPFAM" id="SSF49464">
    <property type="entry name" value="Carboxypeptidase regulatory domain-like"/>
    <property type="match status" value="1"/>
</dbReference>
<keyword evidence="3 8" id="KW-1134">Transmembrane beta strand</keyword>
<evidence type="ECO:0000256" key="1">
    <source>
        <dbReference type="ARBA" id="ARBA00004571"/>
    </source>
</evidence>
<evidence type="ECO:0000256" key="10">
    <source>
        <dbReference type="SAM" id="SignalP"/>
    </source>
</evidence>
<dbReference type="InterPro" id="IPR000531">
    <property type="entry name" value="Beta-barrel_TonB"/>
</dbReference>
<keyword evidence="5 9" id="KW-0798">TonB box</keyword>
<keyword evidence="7 8" id="KW-0998">Cell outer membrane</keyword>
<sequence length="986" mass="109196">MNLTHNCMNTLQKYMLFLLFCIPITFWAQTTVSGVVTESATGMPIPGANVVIPGTTTGTTTDFDGKYQINANDGEMLEFSYIGFITQTVKVTSSTINVALVEDTQQLDEVIVVGYGSEKKTEITGSVNKISTEDFNKGPIVSADQLITGKIAGVAVTSGGGAPGESQSIIIRGNGSLSLSSSPLIVVDGIPLDNGSVGGSRNVLDFINPNDIESMTVLKDASSTAIYGSRAANGVIMITTKKGKGKEFKFNYNGSTTLYKPTNYVDVMNADQFRTFVNANGTDAQIALLGNSNTNWQEEIYTEAVGYEHSLSAMGNIKGFMPVRASIAYSNHDGILRTDNFNRTTASLNLRPYLFDDHLKIELNGRAMYTENRFANRGAIGSAVDFDPTQSIYGGPDDVANYWGWYDIQNGETVQNNLAQTNPLALLNLYRDTAEVRRFIGSAKFDYKLHFLPNVTATVNVGLDKSNAHGRNITSPLMPSSQLDWSGALNSYINRTTNSLFDGYLTYTGEADKHSLTAVAGYSYQKFEYDNFSYDGQREQDGLIAKFIDKSRNVLLSYFGRATYSYDDRYVLKVTFRADASSVLNPNDRWGYFPATSVAWNIDNENFLENSKTFSTLRLRAGYGEIGNVNGLAPYQFLQNYSISQDTANYQLGVDANGDPVYYNTYRPDAYNEDLRWEIGKTLDVGLDFGLFNERVSGSVSAYLKKTEDLISYVNVSPFTNFSNGINDNIGDMENRGIELELNVTPVQTENFTWSFGYNLAFNDNEITSLPVPVDTGGINGGTGNQIQIHQEGYAPFSYYVYKQVYDTNGNPIEGAYVDRNGDNIINDDDRYIYKDPYADIIMGFNTNLNYKNWDLSVVTRANIGNYAYNNMASAKSHTIRATENNILTNLHTDYYNTQFTSLTDQGLLSDYYIQEASFFKVDNITLGYSLKEAIKGIDKMRFYGSVQNVATITDYDGLDPEISGGIDNNFYPRPTSFVFGVNVDF</sequence>
<keyword evidence="10" id="KW-0732">Signal</keyword>
<comment type="subcellular location">
    <subcellularLocation>
        <location evidence="1 8">Cell outer membrane</location>
        <topology evidence="1 8">Multi-pass membrane protein</topology>
    </subcellularLocation>
</comment>
<feature type="domain" description="TonB-dependent receptor plug" evidence="12">
    <location>
        <begin position="120"/>
        <end position="235"/>
    </location>
</feature>
<evidence type="ECO:0000256" key="2">
    <source>
        <dbReference type="ARBA" id="ARBA00022448"/>
    </source>
</evidence>
<dbReference type="NCBIfam" id="TIGR04056">
    <property type="entry name" value="OMP_RagA_SusC"/>
    <property type="match status" value="1"/>
</dbReference>
<dbReference type="NCBIfam" id="TIGR04057">
    <property type="entry name" value="SusC_RagA_signa"/>
    <property type="match status" value="1"/>
</dbReference>
<evidence type="ECO:0000256" key="4">
    <source>
        <dbReference type="ARBA" id="ARBA00022692"/>
    </source>
</evidence>
<dbReference type="InterPro" id="IPR008969">
    <property type="entry name" value="CarboxyPept-like_regulatory"/>
</dbReference>
<organism evidence="13 14">
    <name type="scientific">Neptunitalea lumnitzerae</name>
    <dbReference type="NCBI Taxonomy" id="2965509"/>
    <lineage>
        <taxon>Bacteria</taxon>
        <taxon>Pseudomonadati</taxon>
        <taxon>Bacteroidota</taxon>
        <taxon>Flavobacteriia</taxon>
        <taxon>Flavobacteriales</taxon>
        <taxon>Flavobacteriaceae</taxon>
        <taxon>Neptunitalea</taxon>
    </lineage>
</organism>
<evidence type="ECO:0000256" key="8">
    <source>
        <dbReference type="PROSITE-ProRule" id="PRU01360"/>
    </source>
</evidence>
<protein>
    <submittedName>
        <fullName evidence="13">SusC/RagA family TonB-linked outer membrane protein</fullName>
    </submittedName>
</protein>
<feature type="domain" description="TonB-dependent receptor-like beta-barrel" evidence="11">
    <location>
        <begin position="394"/>
        <end position="857"/>
    </location>
</feature>
<keyword evidence="2 8" id="KW-0813">Transport</keyword>
<dbReference type="InterPro" id="IPR036942">
    <property type="entry name" value="Beta-barrel_TonB_sf"/>
</dbReference>
<name>A0ABQ5MGJ6_9FLAO</name>
<dbReference type="PROSITE" id="PS52016">
    <property type="entry name" value="TONB_DEPENDENT_REC_3"/>
    <property type="match status" value="1"/>
</dbReference>
<proteinExistence type="inferred from homology"/>
<gene>
    <name evidence="13" type="ORF">Y10_09090</name>
</gene>
<keyword evidence="14" id="KW-1185">Reference proteome</keyword>
<comment type="similarity">
    <text evidence="8 9">Belongs to the TonB-dependent receptor family.</text>
</comment>
<dbReference type="Gene3D" id="2.170.130.10">
    <property type="entry name" value="TonB-dependent receptor, plug domain"/>
    <property type="match status" value="1"/>
</dbReference>
<accession>A0ABQ5MGJ6</accession>
<comment type="caution">
    <text evidence="13">The sequence shown here is derived from an EMBL/GenBank/DDBJ whole genome shotgun (WGS) entry which is preliminary data.</text>
</comment>
<keyword evidence="4 8" id="KW-0812">Transmembrane</keyword>
<feature type="chain" id="PRO_5045400994" evidence="10">
    <location>
        <begin position="29"/>
        <end position="986"/>
    </location>
</feature>
<evidence type="ECO:0000256" key="3">
    <source>
        <dbReference type="ARBA" id="ARBA00022452"/>
    </source>
</evidence>
<dbReference type="Gene3D" id="2.40.170.20">
    <property type="entry name" value="TonB-dependent receptor, beta-barrel domain"/>
    <property type="match status" value="1"/>
</dbReference>
<evidence type="ECO:0000256" key="9">
    <source>
        <dbReference type="RuleBase" id="RU003357"/>
    </source>
</evidence>
<dbReference type="Gene3D" id="2.60.40.1120">
    <property type="entry name" value="Carboxypeptidase-like, regulatory domain"/>
    <property type="match status" value="1"/>
</dbReference>
<dbReference type="InterPro" id="IPR023997">
    <property type="entry name" value="TonB-dep_OMP_SusC/RagA_CS"/>
</dbReference>
<reference evidence="13" key="1">
    <citation type="submission" date="2022-07" db="EMBL/GenBank/DDBJ databases">
        <title>Taxonomy of Novel Oxalotrophic and Methylotrophic Bacteria.</title>
        <authorList>
            <person name="Sahin N."/>
            <person name="Tani A."/>
        </authorList>
    </citation>
    <scope>NUCLEOTIDE SEQUENCE</scope>
    <source>
        <strain evidence="13">Y10</strain>
    </source>
</reference>
<dbReference type="InterPro" id="IPR012910">
    <property type="entry name" value="Plug_dom"/>
</dbReference>
<feature type="signal peptide" evidence="10">
    <location>
        <begin position="1"/>
        <end position="28"/>
    </location>
</feature>
<evidence type="ECO:0000256" key="5">
    <source>
        <dbReference type="ARBA" id="ARBA00023077"/>
    </source>
</evidence>
<dbReference type="InterPro" id="IPR037066">
    <property type="entry name" value="Plug_dom_sf"/>
</dbReference>
<dbReference type="InterPro" id="IPR039426">
    <property type="entry name" value="TonB-dep_rcpt-like"/>
</dbReference>
<evidence type="ECO:0000256" key="6">
    <source>
        <dbReference type="ARBA" id="ARBA00023136"/>
    </source>
</evidence>
<evidence type="ECO:0000259" key="11">
    <source>
        <dbReference type="Pfam" id="PF00593"/>
    </source>
</evidence>
<dbReference type="EMBL" id="BRVO01000001">
    <property type="protein sequence ID" value="GLB48541.1"/>
    <property type="molecule type" value="Genomic_DNA"/>
</dbReference>
<dbReference type="Pfam" id="PF00593">
    <property type="entry name" value="TonB_dep_Rec_b-barrel"/>
    <property type="match status" value="1"/>
</dbReference>
<dbReference type="Pfam" id="PF07715">
    <property type="entry name" value="Plug"/>
    <property type="match status" value="1"/>
</dbReference>
<evidence type="ECO:0000256" key="7">
    <source>
        <dbReference type="ARBA" id="ARBA00023237"/>
    </source>
</evidence>
<dbReference type="InterPro" id="IPR023996">
    <property type="entry name" value="TonB-dep_OMP_SusC/RagA"/>
</dbReference>
<evidence type="ECO:0000259" key="12">
    <source>
        <dbReference type="Pfam" id="PF07715"/>
    </source>
</evidence>
<keyword evidence="6 8" id="KW-0472">Membrane</keyword>
<dbReference type="Pfam" id="PF13715">
    <property type="entry name" value="CarbopepD_reg_2"/>
    <property type="match status" value="1"/>
</dbReference>
<evidence type="ECO:0000313" key="14">
    <source>
        <dbReference type="Proteomes" id="UP001143543"/>
    </source>
</evidence>
<dbReference type="Proteomes" id="UP001143543">
    <property type="component" value="Unassembled WGS sequence"/>
</dbReference>
<evidence type="ECO:0000313" key="13">
    <source>
        <dbReference type="EMBL" id="GLB48541.1"/>
    </source>
</evidence>
<dbReference type="SUPFAM" id="SSF56935">
    <property type="entry name" value="Porins"/>
    <property type="match status" value="1"/>
</dbReference>